<reference evidence="5" key="1">
    <citation type="submission" date="2017-06" db="EMBL/GenBank/DDBJ databases">
        <title>Genome analysis of Fimbriiglobus ruber SP5, the first member of the order Planctomycetales with confirmed chitinolytic capability.</title>
        <authorList>
            <person name="Ravin N.V."/>
            <person name="Rakitin A.L."/>
            <person name="Ivanova A.A."/>
            <person name="Beletsky A.V."/>
            <person name="Kulichevskaya I.S."/>
            <person name="Mardanov A.V."/>
            <person name="Dedysh S.N."/>
        </authorList>
    </citation>
    <scope>NUCLEOTIDE SEQUENCE [LARGE SCALE GENOMIC DNA]</scope>
    <source>
        <strain evidence="5">SP5</strain>
    </source>
</reference>
<feature type="domain" description="DUF1549" evidence="2">
    <location>
        <begin position="39"/>
        <end position="235"/>
    </location>
</feature>
<feature type="chain" id="PRO_5013053282" description="DUF1553 domain-containing protein" evidence="1">
    <location>
        <begin position="23"/>
        <end position="538"/>
    </location>
</feature>
<dbReference type="PANTHER" id="PTHR35889">
    <property type="entry name" value="CYCLOINULO-OLIGOSACCHARIDE FRUCTANOTRANSFERASE-RELATED"/>
    <property type="match status" value="1"/>
</dbReference>
<evidence type="ECO:0000259" key="3">
    <source>
        <dbReference type="Pfam" id="PF07587"/>
    </source>
</evidence>
<evidence type="ECO:0000313" key="5">
    <source>
        <dbReference type="Proteomes" id="UP000214646"/>
    </source>
</evidence>
<evidence type="ECO:0000259" key="2">
    <source>
        <dbReference type="Pfam" id="PF07583"/>
    </source>
</evidence>
<dbReference type="InterPro" id="IPR011444">
    <property type="entry name" value="DUF1549"/>
</dbReference>
<dbReference type="Proteomes" id="UP000214646">
    <property type="component" value="Unassembled WGS sequence"/>
</dbReference>
<dbReference type="RefSeq" id="WP_088255015.1">
    <property type="nucleotide sequence ID" value="NZ_NIDE01000005.1"/>
</dbReference>
<dbReference type="InterPro" id="IPR022655">
    <property type="entry name" value="DUF1553"/>
</dbReference>
<dbReference type="AlphaFoldDB" id="A0A225DK64"/>
<dbReference type="OrthoDB" id="289126at2"/>
<dbReference type="Pfam" id="PF07587">
    <property type="entry name" value="PSD1"/>
    <property type="match status" value="1"/>
</dbReference>
<organism evidence="4 5">
    <name type="scientific">Fimbriiglobus ruber</name>
    <dbReference type="NCBI Taxonomy" id="1908690"/>
    <lineage>
        <taxon>Bacteria</taxon>
        <taxon>Pseudomonadati</taxon>
        <taxon>Planctomycetota</taxon>
        <taxon>Planctomycetia</taxon>
        <taxon>Gemmatales</taxon>
        <taxon>Gemmataceae</taxon>
        <taxon>Fimbriiglobus</taxon>
    </lineage>
</organism>
<keyword evidence="5" id="KW-1185">Reference proteome</keyword>
<keyword evidence="1" id="KW-0732">Signal</keyword>
<dbReference type="EMBL" id="NIDE01000005">
    <property type="protein sequence ID" value="OWK41762.1"/>
    <property type="molecule type" value="Genomic_DNA"/>
</dbReference>
<dbReference type="PANTHER" id="PTHR35889:SF3">
    <property type="entry name" value="F-BOX DOMAIN-CONTAINING PROTEIN"/>
    <property type="match status" value="1"/>
</dbReference>
<protein>
    <recommendedName>
        <fullName evidence="6">DUF1553 domain-containing protein</fullName>
    </recommendedName>
</protein>
<evidence type="ECO:0008006" key="6">
    <source>
        <dbReference type="Google" id="ProtNLM"/>
    </source>
</evidence>
<gene>
    <name evidence="4" type="ORF">FRUB_03840</name>
</gene>
<evidence type="ECO:0000256" key="1">
    <source>
        <dbReference type="SAM" id="SignalP"/>
    </source>
</evidence>
<sequence>MNRVALWLAACGIMTFAAPARAADPVEPSAEAAALAARIDALLAGAWKAGSITPAADATDAEFLRRVYLDLAGRIPTVAEARRFLADDRNDKRRRLAAELLSRPTYARHMAAIWRRLLLPEADTSPQLLFFTTGFEPWLRQQFAANAGYDQTVRDLLAVPLDAQTGQRGLNAAQITQPSPIAYYFVKEAKPENLAASSARVFLGLRLECAQCHDHPFATWTRDEFWGLAAFFAGLRAQDRGNGFVVPEKELLDRRELAIPGTDRVVQAVYPDGTEPQWKFNVGPRQTLAEWVTGKENPYFARATVNRVWAHLFGVGLVEPVDEMVGGQDTKVQHEALLNELAKAFVAHKYDLKYLFEAIAGSKAYQISSRGKGTAPLYSRQLLRGLTGEQLFDSLAVATGQTDAVTEDPFGAFNRGNTPRGEFLAKFGQQTGKSTEHETSIIQALTLMNGQFVGNATNPTLSELLTAVLEAPFLNEKGRIEALYLATLSRLPSDKEFTAAESFISRSAAGEAPRRARATAIADIFWSLLNSSEFVFNH</sequence>
<evidence type="ECO:0000313" key="4">
    <source>
        <dbReference type="EMBL" id="OWK41762.1"/>
    </source>
</evidence>
<feature type="signal peptide" evidence="1">
    <location>
        <begin position="1"/>
        <end position="22"/>
    </location>
</feature>
<comment type="caution">
    <text evidence="4">The sequence shown here is derived from an EMBL/GenBank/DDBJ whole genome shotgun (WGS) entry which is preliminary data.</text>
</comment>
<dbReference type="Pfam" id="PF07583">
    <property type="entry name" value="PSCyt2"/>
    <property type="match status" value="1"/>
</dbReference>
<feature type="domain" description="DUF1553" evidence="3">
    <location>
        <begin position="285"/>
        <end position="409"/>
    </location>
</feature>
<proteinExistence type="predicted"/>
<accession>A0A225DK64</accession>
<name>A0A225DK64_9BACT</name>